<dbReference type="Proteomes" id="UP000451860">
    <property type="component" value="Unassembled WGS sequence"/>
</dbReference>
<evidence type="ECO:0000313" key="2">
    <source>
        <dbReference type="EMBL" id="KAE8766150.1"/>
    </source>
</evidence>
<dbReference type="AlphaFoldDB" id="A0A7J5UV55"/>
<feature type="compositionally biased region" description="Low complexity" evidence="1">
    <location>
        <begin position="142"/>
        <end position="152"/>
    </location>
</feature>
<dbReference type="EMBL" id="WHJE01000001">
    <property type="protein sequence ID" value="KAE8766150.1"/>
    <property type="molecule type" value="Genomic_DNA"/>
</dbReference>
<dbReference type="RefSeq" id="WP_155524105.1">
    <property type="nucleotide sequence ID" value="NZ_VUKF01000001.1"/>
</dbReference>
<reference evidence="2 3" key="1">
    <citation type="submission" date="2019-10" db="EMBL/GenBank/DDBJ databases">
        <title>Georgenia wutianyii sp. nov. and Georgenia yuyongxinii sp. nov. isolated from plateau pika (Ochotona curzoniae) in the Qinghai-Tibet plateau of China.</title>
        <authorList>
            <person name="Tian Z."/>
        </authorList>
    </citation>
    <scope>NUCLEOTIDE SEQUENCE [LARGE SCALE GENOMIC DNA]</scope>
    <source>
        <strain evidence="2 3">DSM 21501</strain>
    </source>
</reference>
<proteinExistence type="predicted"/>
<evidence type="ECO:0000256" key="1">
    <source>
        <dbReference type="SAM" id="MobiDB-lite"/>
    </source>
</evidence>
<feature type="compositionally biased region" description="Low complexity" evidence="1">
    <location>
        <begin position="159"/>
        <end position="173"/>
    </location>
</feature>
<organism evidence="2 3">
    <name type="scientific">Georgenia thermotolerans</name>
    <dbReference type="NCBI Taxonomy" id="527326"/>
    <lineage>
        <taxon>Bacteria</taxon>
        <taxon>Bacillati</taxon>
        <taxon>Actinomycetota</taxon>
        <taxon>Actinomycetes</taxon>
        <taxon>Micrococcales</taxon>
        <taxon>Bogoriellaceae</taxon>
        <taxon>Georgenia</taxon>
    </lineage>
</organism>
<evidence type="ECO:0000313" key="3">
    <source>
        <dbReference type="Proteomes" id="UP000451860"/>
    </source>
</evidence>
<name>A0A7J5UV55_9MICO</name>
<sequence length="217" mass="22532">MTVALINVAGNDGERNDVAGNNGEGKEATTFSGARIELLKTGTMPADPPPGVSYWFEGRVRELKPNQRVFVFGYFDNAAPTNPPSDALGAEEQAQPVSPPAQYFPGGSWRVDWTLEEPPGTTRFEAVLVEVPVSGDAGNPGGPATPSGGPTVSGPPPGETGSPTEPTSTASPAVPSPDDELSRTLRNRLLRTGPTNPLIVARDDVVVGSAESDSSQP</sequence>
<gene>
    <name evidence="2" type="ORF">GB883_00500</name>
</gene>
<accession>A0A7J5UV55</accession>
<keyword evidence="3" id="KW-1185">Reference proteome</keyword>
<comment type="caution">
    <text evidence="2">The sequence shown here is derived from an EMBL/GenBank/DDBJ whole genome shotgun (WGS) entry which is preliminary data.</text>
</comment>
<feature type="region of interest" description="Disordered" evidence="1">
    <location>
        <begin position="133"/>
        <end position="198"/>
    </location>
</feature>
<protein>
    <submittedName>
        <fullName evidence="2">Uncharacterized protein</fullName>
    </submittedName>
</protein>